<dbReference type="OrthoDB" id="5297263at2"/>
<dbReference type="PRINTS" id="PR00039">
    <property type="entry name" value="HTHLYSR"/>
</dbReference>
<dbReference type="Pfam" id="PF00126">
    <property type="entry name" value="HTH_1"/>
    <property type="match status" value="1"/>
</dbReference>
<accession>A0A1W7A026</accession>
<dbReference type="InterPro" id="IPR000847">
    <property type="entry name" value="LysR_HTH_N"/>
</dbReference>
<evidence type="ECO:0000256" key="2">
    <source>
        <dbReference type="ARBA" id="ARBA00023015"/>
    </source>
</evidence>
<dbReference type="EMBL" id="CP021112">
    <property type="protein sequence ID" value="ARQ02940.1"/>
    <property type="molecule type" value="Genomic_DNA"/>
</dbReference>
<gene>
    <name evidence="5" type="ORF">CAK95_13200</name>
</gene>
<dbReference type="SUPFAM" id="SSF53850">
    <property type="entry name" value="Periplasmic binding protein-like II"/>
    <property type="match status" value="1"/>
</dbReference>
<dbReference type="GO" id="GO:0003677">
    <property type="term" value="F:DNA binding"/>
    <property type="evidence" value="ECO:0007669"/>
    <property type="project" value="UniProtKB-KW"/>
</dbReference>
<comment type="similarity">
    <text evidence="1">Belongs to the LysR transcriptional regulatory family.</text>
</comment>
<dbReference type="STRING" id="1235591.CAK95_13200"/>
<dbReference type="PANTHER" id="PTHR30419:SF2">
    <property type="entry name" value="LYSR FAMILY TRANSCRIPTIONAL REGULATOR"/>
    <property type="match status" value="1"/>
</dbReference>
<dbReference type="Gene3D" id="3.40.190.290">
    <property type="match status" value="1"/>
</dbReference>
<protein>
    <submittedName>
        <fullName evidence="5">Transcriptional regulator</fullName>
    </submittedName>
</protein>
<keyword evidence="2" id="KW-0805">Transcription regulation</keyword>
<keyword evidence="4" id="KW-0804">Transcription</keyword>
<evidence type="ECO:0000256" key="4">
    <source>
        <dbReference type="ARBA" id="ARBA00023163"/>
    </source>
</evidence>
<keyword evidence="3" id="KW-0238">DNA-binding</keyword>
<dbReference type="KEGG" id="psin:CAK95_13200"/>
<sequence length="310" mass="33577">MAPRIHSSAIRYFDAARRAKSIREAARQLNVASSAVNRQIIKLEEEIGAPLFDRLSNGLVLTPIGEALARHVITVLQDLERTGSDIADLQGTRAGHITVAVVESVASSVLPNVIDQVRSRSPRVTFTVAVMGSFDIPDAIAKGEADVGVAFALRKSSDLHQVFLSQFRLGAVVKPDHPLAKKKSITLSSCLGFPLILATPDLSITNLLEPILSNGPSFLSPVITCGSVELMQELVIRGHGIAFQTRVGLERKLAEGLLVHIPIDAKGPLWSDLGIYTRSGRLLPTTTDNFVQMLKVEIQSRQQAEEGRKT</sequence>
<dbReference type="InterPro" id="IPR036388">
    <property type="entry name" value="WH-like_DNA-bd_sf"/>
</dbReference>
<dbReference type="GO" id="GO:0005829">
    <property type="term" value="C:cytosol"/>
    <property type="evidence" value="ECO:0007669"/>
    <property type="project" value="TreeGrafter"/>
</dbReference>
<proteinExistence type="inferred from homology"/>
<dbReference type="SUPFAM" id="SSF46785">
    <property type="entry name" value="Winged helix' DNA-binding domain"/>
    <property type="match status" value="1"/>
</dbReference>
<dbReference type="Pfam" id="PF03466">
    <property type="entry name" value="LysR_substrate"/>
    <property type="match status" value="1"/>
</dbReference>
<dbReference type="Gene3D" id="1.10.10.10">
    <property type="entry name" value="Winged helix-like DNA-binding domain superfamily/Winged helix DNA-binding domain"/>
    <property type="match status" value="1"/>
</dbReference>
<dbReference type="Proteomes" id="UP000194137">
    <property type="component" value="Chromosome"/>
</dbReference>
<evidence type="ECO:0000313" key="6">
    <source>
        <dbReference type="Proteomes" id="UP000194137"/>
    </source>
</evidence>
<dbReference type="PROSITE" id="PS50931">
    <property type="entry name" value="HTH_LYSR"/>
    <property type="match status" value="1"/>
</dbReference>
<evidence type="ECO:0000313" key="5">
    <source>
        <dbReference type="EMBL" id="ARQ02940.1"/>
    </source>
</evidence>
<dbReference type="GO" id="GO:0003700">
    <property type="term" value="F:DNA-binding transcription factor activity"/>
    <property type="evidence" value="ECO:0007669"/>
    <property type="project" value="InterPro"/>
</dbReference>
<reference evidence="5 6" key="1">
    <citation type="submission" date="2017-05" db="EMBL/GenBank/DDBJ databases">
        <title>Full genome sequence of Pseudorhodoplanes sinuspersici.</title>
        <authorList>
            <person name="Dastgheib S.M.M."/>
            <person name="Shavandi M."/>
            <person name="Tirandaz H."/>
        </authorList>
    </citation>
    <scope>NUCLEOTIDE SEQUENCE [LARGE SCALE GENOMIC DNA]</scope>
    <source>
        <strain evidence="5 6">RIPI110</strain>
    </source>
</reference>
<dbReference type="InterPro" id="IPR050950">
    <property type="entry name" value="HTH-type_LysR_regulators"/>
</dbReference>
<name>A0A1W7A026_9HYPH</name>
<dbReference type="RefSeq" id="WP_086091390.1">
    <property type="nucleotide sequence ID" value="NZ_CP021112.1"/>
</dbReference>
<dbReference type="InterPro" id="IPR005119">
    <property type="entry name" value="LysR_subst-bd"/>
</dbReference>
<evidence type="ECO:0000256" key="3">
    <source>
        <dbReference type="ARBA" id="ARBA00023125"/>
    </source>
</evidence>
<keyword evidence="6" id="KW-1185">Reference proteome</keyword>
<organism evidence="5 6">
    <name type="scientific">Pseudorhodoplanes sinuspersici</name>
    <dbReference type="NCBI Taxonomy" id="1235591"/>
    <lineage>
        <taxon>Bacteria</taxon>
        <taxon>Pseudomonadati</taxon>
        <taxon>Pseudomonadota</taxon>
        <taxon>Alphaproteobacteria</taxon>
        <taxon>Hyphomicrobiales</taxon>
        <taxon>Pseudorhodoplanes</taxon>
    </lineage>
</organism>
<dbReference type="AlphaFoldDB" id="A0A1W7A026"/>
<dbReference type="PANTHER" id="PTHR30419">
    <property type="entry name" value="HTH-TYPE TRANSCRIPTIONAL REGULATOR YBHD"/>
    <property type="match status" value="1"/>
</dbReference>
<evidence type="ECO:0000256" key="1">
    <source>
        <dbReference type="ARBA" id="ARBA00009437"/>
    </source>
</evidence>
<dbReference type="InterPro" id="IPR036390">
    <property type="entry name" value="WH_DNA-bd_sf"/>
</dbReference>